<feature type="domain" description="MADS-box" evidence="6">
    <location>
        <begin position="1"/>
        <end position="53"/>
    </location>
</feature>
<proteinExistence type="predicted"/>
<evidence type="ECO:0000256" key="3">
    <source>
        <dbReference type="ARBA" id="ARBA00023125"/>
    </source>
</evidence>
<dbReference type="InterPro" id="IPR033897">
    <property type="entry name" value="SRF-like_MADS-box"/>
</dbReference>
<gene>
    <name evidence="7" type="ORF">NC653_007589</name>
</gene>
<dbReference type="InterPro" id="IPR002100">
    <property type="entry name" value="TF_MADSbox"/>
</dbReference>
<comment type="caution">
    <text evidence="7">The sequence shown here is derived from an EMBL/GenBank/DDBJ whole genome shotgun (WGS) entry which is preliminary data.</text>
</comment>
<dbReference type="InterPro" id="IPR036879">
    <property type="entry name" value="TF_MADSbox_sf"/>
</dbReference>
<keyword evidence="2" id="KW-0805">Transcription regulation</keyword>
<sequence>MGQKRIKMELIRKEKSRMLTFRKRKAGLLKKASELSILCGVDACVIIFGPKHKDDHHPVATETWPPRSEDVRCIINRYKGSDQPRRCYQVSDYFADKKKQIDSELARLHKQVIKAKYPAWDDRLNRLYADQLRVLVGHLDVKIDLADKKLGSFNANQYAMGAPGVQAASLSPSVSHDMESYMKSRDDNFLQLIHNSNPFDAQPPMAFYPEQSSQVTSLLESKYSNGYSTDLQVYYEPRPLDDQLPVGFQCKQTSHGTSRNASLWESNNGNCYSTDLQLYLEPNPLNVQPPMHFQPKQNAHRTSSYLNAMEDAIMKMGCDQNTSDQFVCKLSNSSNLPCANRTPWMWDNVWFNNVDSSVSYIAPTKQPIMPSIQFPMSSFPYQMQSSEASDFTGNLEFEGKGQGYN</sequence>
<dbReference type="Pfam" id="PF00319">
    <property type="entry name" value="SRF-TF"/>
    <property type="match status" value="1"/>
</dbReference>
<keyword evidence="5" id="KW-0539">Nucleus</keyword>
<organism evidence="7 8">
    <name type="scientific">Populus alba x Populus x berolinensis</name>
    <dbReference type="NCBI Taxonomy" id="444605"/>
    <lineage>
        <taxon>Eukaryota</taxon>
        <taxon>Viridiplantae</taxon>
        <taxon>Streptophyta</taxon>
        <taxon>Embryophyta</taxon>
        <taxon>Tracheophyta</taxon>
        <taxon>Spermatophyta</taxon>
        <taxon>Magnoliopsida</taxon>
        <taxon>eudicotyledons</taxon>
        <taxon>Gunneridae</taxon>
        <taxon>Pentapetalae</taxon>
        <taxon>rosids</taxon>
        <taxon>fabids</taxon>
        <taxon>Malpighiales</taxon>
        <taxon>Salicaceae</taxon>
        <taxon>Saliceae</taxon>
        <taxon>Populus</taxon>
    </lineage>
</organism>
<dbReference type="CDD" id="cd00266">
    <property type="entry name" value="MADS_SRF_like"/>
    <property type="match status" value="1"/>
</dbReference>
<dbReference type="GO" id="GO:0000978">
    <property type="term" value="F:RNA polymerase II cis-regulatory region sequence-specific DNA binding"/>
    <property type="evidence" value="ECO:0007669"/>
    <property type="project" value="TreeGrafter"/>
</dbReference>
<dbReference type="PANTHER" id="PTHR11945">
    <property type="entry name" value="MADS BOX PROTEIN"/>
    <property type="match status" value="1"/>
</dbReference>
<comment type="subcellular location">
    <subcellularLocation>
        <location evidence="1">Nucleus</location>
    </subcellularLocation>
</comment>
<dbReference type="AlphaFoldDB" id="A0AAD6RH87"/>
<evidence type="ECO:0000256" key="4">
    <source>
        <dbReference type="ARBA" id="ARBA00023163"/>
    </source>
</evidence>
<evidence type="ECO:0000256" key="5">
    <source>
        <dbReference type="ARBA" id="ARBA00023242"/>
    </source>
</evidence>
<dbReference type="EMBL" id="JAQIZT010000002">
    <property type="protein sequence ID" value="KAJ7008983.1"/>
    <property type="molecule type" value="Genomic_DNA"/>
</dbReference>
<evidence type="ECO:0000313" key="7">
    <source>
        <dbReference type="EMBL" id="KAJ7008983.1"/>
    </source>
</evidence>
<evidence type="ECO:0000256" key="2">
    <source>
        <dbReference type="ARBA" id="ARBA00023015"/>
    </source>
</evidence>
<accession>A0AAD6RH87</accession>
<dbReference type="PRINTS" id="PR00404">
    <property type="entry name" value="MADSDOMAIN"/>
</dbReference>
<dbReference type="GO" id="GO:0046983">
    <property type="term" value="F:protein dimerization activity"/>
    <property type="evidence" value="ECO:0007669"/>
    <property type="project" value="InterPro"/>
</dbReference>
<dbReference type="GO" id="GO:0045944">
    <property type="term" value="P:positive regulation of transcription by RNA polymerase II"/>
    <property type="evidence" value="ECO:0007669"/>
    <property type="project" value="InterPro"/>
</dbReference>
<reference evidence="7" key="1">
    <citation type="journal article" date="2023" name="Mol. Ecol. Resour.">
        <title>Chromosome-level genome assembly of a triploid poplar Populus alba 'Berolinensis'.</title>
        <authorList>
            <person name="Chen S."/>
            <person name="Yu Y."/>
            <person name="Wang X."/>
            <person name="Wang S."/>
            <person name="Zhang T."/>
            <person name="Zhou Y."/>
            <person name="He R."/>
            <person name="Meng N."/>
            <person name="Wang Y."/>
            <person name="Liu W."/>
            <person name="Liu Z."/>
            <person name="Liu J."/>
            <person name="Guo Q."/>
            <person name="Huang H."/>
            <person name="Sederoff R.R."/>
            <person name="Wang G."/>
            <person name="Qu G."/>
            <person name="Chen S."/>
        </authorList>
    </citation>
    <scope>NUCLEOTIDE SEQUENCE</scope>
    <source>
        <strain evidence="7">SC-2020</strain>
    </source>
</reference>
<dbReference type="Gene3D" id="3.40.1810.10">
    <property type="entry name" value="Transcription factor, MADS-box"/>
    <property type="match status" value="1"/>
</dbReference>
<dbReference type="PANTHER" id="PTHR11945:SF176">
    <property type="entry name" value="MADS-BOX TRANSCRIPTION FACTOR FAMILY PROTEIN"/>
    <property type="match status" value="1"/>
</dbReference>
<dbReference type="SMART" id="SM00432">
    <property type="entry name" value="MADS"/>
    <property type="match status" value="1"/>
</dbReference>
<dbReference type="PROSITE" id="PS50066">
    <property type="entry name" value="MADS_BOX_2"/>
    <property type="match status" value="1"/>
</dbReference>
<dbReference type="GO" id="GO:0000981">
    <property type="term" value="F:DNA-binding transcription factor activity, RNA polymerase II-specific"/>
    <property type="evidence" value="ECO:0007669"/>
    <property type="project" value="InterPro"/>
</dbReference>
<evidence type="ECO:0000256" key="1">
    <source>
        <dbReference type="ARBA" id="ARBA00004123"/>
    </source>
</evidence>
<name>A0AAD6RH87_9ROSI</name>
<dbReference type="SUPFAM" id="SSF55455">
    <property type="entry name" value="SRF-like"/>
    <property type="match status" value="1"/>
</dbReference>
<evidence type="ECO:0000313" key="8">
    <source>
        <dbReference type="Proteomes" id="UP001164929"/>
    </source>
</evidence>
<keyword evidence="4" id="KW-0804">Transcription</keyword>
<dbReference type="Proteomes" id="UP001164929">
    <property type="component" value="Chromosome 2"/>
</dbReference>
<dbReference type="GO" id="GO:0005634">
    <property type="term" value="C:nucleus"/>
    <property type="evidence" value="ECO:0007669"/>
    <property type="project" value="UniProtKB-SubCell"/>
</dbReference>
<keyword evidence="3" id="KW-0238">DNA-binding</keyword>
<keyword evidence="8" id="KW-1185">Reference proteome</keyword>
<protein>
    <submittedName>
        <fullName evidence="7">Floral homeotic protein AGAMOUS-like</fullName>
    </submittedName>
</protein>
<evidence type="ECO:0000259" key="6">
    <source>
        <dbReference type="PROSITE" id="PS50066"/>
    </source>
</evidence>